<organism evidence="1 2">
    <name type="scientific">Cochliobolus carbonum (strain 26-R-13)</name>
    <name type="common">Maize leaf spot fungus</name>
    <name type="synonym">Bipolaris zeicola</name>
    <dbReference type="NCBI Taxonomy" id="930089"/>
    <lineage>
        <taxon>Eukaryota</taxon>
        <taxon>Fungi</taxon>
        <taxon>Dikarya</taxon>
        <taxon>Ascomycota</taxon>
        <taxon>Pezizomycotina</taxon>
        <taxon>Dothideomycetes</taxon>
        <taxon>Pleosporomycetidae</taxon>
        <taxon>Pleosporales</taxon>
        <taxon>Pleosporineae</taxon>
        <taxon>Pleosporaceae</taxon>
        <taxon>Bipolaris</taxon>
    </lineage>
</organism>
<feature type="non-terminal residue" evidence="1">
    <location>
        <position position="1"/>
    </location>
</feature>
<dbReference type="OrthoDB" id="10578524at2759"/>
<dbReference type="Proteomes" id="UP000053841">
    <property type="component" value="Unassembled WGS sequence"/>
</dbReference>
<evidence type="ECO:0000313" key="2">
    <source>
        <dbReference type="Proteomes" id="UP000053841"/>
    </source>
</evidence>
<sequence length="79" mass="8676">PRSVNRIPRGSIDPLSANLELYLLVIDVSPPPHTHTLIDFGFQSDPSLICPRGCVFGSTGDCRSDVQGLCEQSVRIRVR</sequence>
<gene>
    <name evidence="1" type="ORF">COCCADRAFT_98422</name>
</gene>
<proteinExistence type="predicted"/>
<accession>W6YAQ7</accession>
<reference evidence="1 2" key="1">
    <citation type="journal article" date="2013" name="PLoS Genet.">
        <title>Comparative genome structure, secondary metabolite, and effector coding capacity across Cochliobolus pathogens.</title>
        <authorList>
            <person name="Condon B.J."/>
            <person name="Leng Y."/>
            <person name="Wu D."/>
            <person name="Bushley K.E."/>
            <person name="Ohm R.A."/>
            <person name="Otillar R."/>
            <person name="Martin J."/>
            <person name="Schackwitz W."/>
            <person name="Grimwood J."/>
            <person name="MohdZainudin N."/>
            <person name="Xue C."/>
            <person name="Wang R."/>
            <person name="Manning V.A."/>
            <person name="Dhillon B."/>
            <person name="Tu Z.J."/>
            <person name="Steffenson B.J."/>
            <person name="Salamov A."/>
            <person name="Sun H."/>
            <person name="Lowry S."/>
            <person name="LaButti K."/>
            <person name="Han J."/>
            <person name="Copeland A."/>
            <person name="Lindquist E."/>
            <person name="Barry K."/>
            <person name="Schmutz J."/>
            <person name="Baker S.E."/>
            <person name="Ciuffetti L.M."/>
            <person name="Grigoriev I.V."/>
            <person name="Zhong S."/>
            <person name="Turgeon B.G."/>
        </authorList>
    </citation>
    <scope>NUCLEOTIDE SEQUENCE [LARGE SCALE GENOMIC DNA]</scope>
    <source>
        <strain evidence="1 2">26-R-13</strain>
    </source>
</reference>
<dbReference type="KEGG" id="bze:COCCADRAFT_98422"/>
<name>W6YAQ7_COCC2</name>
<protein>
    <submittedName>
        <fullName evidence="1">Uncharacterized protein</fullName>
    </submittedName>
</protein>
<dbReference type="GeneID" id="19154569"/>
<dbReference type="EMBL" id="KI964630">
    <property type="protein sequence ID" value="EUC32564.1"/>
    <property type="molecule type" value="Genomic_DNA"/>
</dbReference>
<evidence type="ECO:0000313" key="1">
    <source>
        <dbReference type="EMBL" id="EUC32564.1"/>
    </source>
</evidence>
<keyword evidence="2" id="KW-1185">Reference proteome</keyword>
<dbReference type="RefSeq" id="XP_007713136.1">
    <property type="nucleotide sequence ID" value="XM_007714946.1"/>
</dbReference>
<dbReference type="HOGENOM" id="CLU_2612417_0_0_1"/>
<dbReference type="AlphaFoldDB" id="W6YAQ7"/>